<evidence type="ECO:0000256" key="6">
    <source>
        <dbReference type="HAMAP-Rule" id="MF_03040"/>
    </source>
</evidence>
<keyword evidence="4 6" id="KW-0539">Nucleus</keyword>
<feature type="active site" description="Proton donor/acceptor" evidence="6">
    <location>
        <position position="119"/>
    </location>
</feature>
<protein>
    <recommendedName>
        <fullName evidence="6">U6 snRNA phosphodiesterase</fullName>
        <ecNumber evidence="6">3.1.4.-</ecNumber>
    </recommendedName>
</protein>
<evidence type="ECO:0000256" key="5">
    <source>
        <dbReference type="ARBA" id="ARBA00029300"/>
    </source>
</evidence>
<comment type="catalytic activity">
    <reaction evidence="5">
        <text>a 3'-end uridylyl-uridine-RNA = a 3'-end 2',3'-cyclophospho-uridine-RNA + uridine</text>
        <dbReference type="Rhea" id="RHEA:46052"/>
        <dbReference type="Rhea" id="RHEA-COMP:17384"/>
        <dbReference type="Rhea" id="RHEA-COMP:17385"/>
        <dbReference type="ChEBI" id="CHEBI:16704"/>
        <dbReference type="ChEBI" id="CHEBI:85643"/>
        <dbReference type="ChEBI" id="CHEBI:85644"/>
    </reaction>
    <physiologicalReaction direction="left-to-right" evidence="5">
        <dbReference type="Rhea" id="RHEA:46053"/>
    </physiologicalReaction>
</comment>
<evidence type="ECO:0000256" key="1">
    <source>
        <dbReference type="ARBA" id="ARBA00022722"/>
    </source>
</evidence>
<dbReference type="GeneID" id="107069963"/>
<comment type="subcellular location">
    <subcellularLocation>
        <location evidence="6">Nucleus</location>
    </subcellularLocation>
</comment>
<dbReference type="Pfam" id="PF09749">
    <property type="entry name" value="HVSL"/>
    <property type="match status" value="1"/>
</dbReference>
<gene>
    <name evidence="9" type="primary">LOC107069963</name>
</gene>
<dbReference type="Gene3D" id="3.90.1140.10">
    <property type="entry name" value="Cyclic phosphodiesterase"/>
    <property type="match status" value="1"/>
</dbReference>
<feature type="active site" description="Proton donor/acceptor" evidence="6">
    <location>
        <position position="205"/>
    </location>
</feature>
<comment type="similarity">
    <text evidence="6">Belongs to the 2H phosphoesterase superfamily. USB1 family.</text>
</comment>
<dbReference type="RefSeq" id="XP_015183197.1">
    <property type="nucleotide sequence ID" value="XM_015327711.1"/>
</dbReference>
<evidence type="ECO:0000313" key="9">
    <source>
        <dbReference type="RefSeq" id="XP_015183197.1"/>
    </source>
</evidence>
<keyword evidence="1 6" id="KW-0540">Nuclease</keyword>
<feature type="region of interest" description="Disordered" evidence="7">
    <location>
        <begin position="1"/>
        <end position="41"/>
    </location>
</feature>
<dbReference type="InterPro" id="IPR027521">
    <property type="entry name" value="Usb1"/>
</dbReference>
<evidence type="ECO:0000256" key="7">
    <source>
        <dbReference type="SAM" id="MobiDB-lite"/>
    </source>
</evidence>
<dbReference type="Proteomes" id="UP000694924">
    <property type="component" value="Unplaced"/>
</dbReference>
<feature type="compositionally biased region" description="Polar residues" evidence="7">
    <location>
        <begin position="1"/>
        <end position="16"/>
    </location>
</feature>
<evidence type="ECO:0000313" key="8">
    <source>
        <dbReference type="Proteomes" id="UP000694924"/>
    </source>
</evidence>
<reference evidence="9" key="1">
    <citation type="submission" date="2025-08" db="UniProtKB">
        <authorList>
            <consortium name="RefSeq"/>
        </authorList>
    </citation>
    <scope>IDENTIFICATION</scope>
    <source>
        <tissue evidence="9">Whole body</tissue>
    </source>
</reference>
<evidence type="ECO:0000256" key="3">
    <source>
        <dbReference type="ARBA" id="ARBA00023239"/>
    </source>
</evidence>
<feature type="compositionally biased region" description="Acidic residues" evidence="7">
    <location>
        <begin position="17"/>
        <end position="29"/>
    </location>
</feature>
<dbReference type="PANTHER" id="PTHR13522">
    <property type="entry name" value="U6 SNRNA PHOSPHODIESTERASE 1"/>
    <property type="match status" value="1"/>
</dbReference>
<comment type="function">
    <text evidence="6">Phosphodiesterase responsible for the U6 snRNA 3' end processing. Acts as an exoribonuclease (RNase) responsible for trimming the poly(U) tract of the last nucleotides in the pre-U6 snRNA molecule, leading to the formation of mature U6 snRNA.</text>
</comment>
<keyword evidence="3" id="KW-0456">Lyase</keyword>
<sequence>MSNSLSAINDNYLSDSSNEDDDDDEEEEKEKEKEEPSKTGLTLSVPESILSWKGVPHHEEKIDNPSEHNGRIRSFKHERGNWSTLIYINYTATDAMLSWIKSIETLLPKESNILLDQFHLSLTRTLVLKYHWIESFVKSLKELCSMLVKFHIEFMDVQVYCNEERTRTFLAINCSNTTLNYIINLINNMLAEYQLPPYYEDPSNHISIFWWIGDKEDCLNKILPSIKSNFDEFYVNNTEDNYVYVDELHCKIGNKLYTFPLKLNDHR</sequence>
<evidence type="ECO:0000256" key="4">
    <source>
        <dbReference type="ARBA" id="ARBA00023242"/>
    </source>
</evidence>
<name>A0ABM1ISL0_POLDO</name>
<evidence type="ECO:0000256" key="2">
    <source>
        <dbReference type="ARBA" id="ARBA00022801"/>
    </source>
</evidence>
<accession>A0ABM1ISL0</accession>
<keyword evidence="2 6" id="KW-0378">Hydrolase</keyword>
<dbReference type="EC" id="3.1.4.-" evidence="6"/>
<dbReference type="PANTHER" id="PTHR13522:SF3">
    <property type="entry name" value="U6 SNRNA PHOSPHODIESTERASE 1"/>
    <property type="match status" value="1"/>
</dbReference>
<dbReference type="HAMAP" id="MF_03040">
    <property type="entry name" value="USB1"/>
    <property type="match status" value="1"/>
</dbReference>
<organism evidence="8 9">
    <name type="scientific">Polistes dominula</name>
    <name type="common">European paper wasp</name>
    <name type="synonym">Vespa dominula</name>
    <dbReference type="NCBI Taxonomy" id="743375"/>
    <lineage>
        <taxon>Eukaryota</taxon>
        <taxon>Metazoa</taxon>
        <taxon>Ecdysozoa</taxon>
        <taxon>Arthropoda</taxon>
        <taxon>Hexapoda</taxon>
        <taxon>Insecta</taxon>
        <taxon>Pterygota</taxon>
        <taxon>Neoptera</taxon>
        <taxon>Endopterygota</taxon>
        <taxon>Hymenoptera</taxon>
        <taxon>Apocrita</taxon>
        <taxon>Aculeata</taxon>
        <taxon>Vespoidea</taxon>
        <taxon>Vespidae</taxon>
        <taxon>Polistinae</taxon>
        <taxon>Polistini</taxon>
        <taxon>Polistes</taxon>
    </lineage>
</organism>
<proteinExistence type="inferred from homology"/>
<keyword evidence="8" id="KW-1185">Reference proteome</keyword>